<evidence type="ECO:0000313" key="3">
    <source>
        <dbReference type="Proteomes" id="UP000181969"/>
    </source>
</evidence>
<name>A0A1I4IBY5_9LACT</name>
<evidence type="ECO:0000313" key="2">
    <source>
        <dbReference type="EMBL" id="SFL51870.1"/>
    </source>
</evidence>
<protein>
    <submittedName>
        <fullName evidence="2">Transcriptional activator, Rgg/GadR/MutR family, C-terminal domain-containing protein</fullName>
    </submittedName>
</protein>
<dbReference type="EMBL" id="FOTJ01000015">
    <property type="protein sequence ID" value="SFL51870.1"/>
    <property type="molecule type" value="Genomic_DNA"/>
</dbReference>
<dbReference type="SMART" id="SM00530">
    <property type="entry name" value="HTH_XRE"/>
    <property type="match status" value="1"/>
</dbReference>
<dbReference type="InterPro" id="IPR053163">
    <property type="entry name" value="HTH-type_regulator_Rgg"/>
</dbReference>
<dbReference type="Pfam" id="PF21259">
    <property type="entry name" value="Rgg_C"/>
    <property type="match status" value="1"/>
</dbReference>
<gene>
    <name evidence="2" type="ORF">SAMN05216438_11513</name>
</gene>
<dbReference type="Proteomes" id="UP000181969">
    <property type="component" value="Unassembled WGS sequence"/>
</dbReference>
<dbReference type="GO" id="GO:0003677">
    <property type="term" value="F:DNA binding"/>
    <property type="evidence" value="ECO:0007669"/>
    <property type="project" value="InterPro"/>
</dbReference>
<dbReference type="PANTHER" id="PTHR37038">
    <property type="entry name" value="TRANSCRIPTIONAL REGULATOR-RELATED"/>
    <property type="match status" value="1"/>
</dbReference>
<dbReference type="RefSeq" id="WP_074751764.1">
    <property type="nucleotide sequence ID" value="NZ_CAXVJC010000001.1"/>
</dbReference>
<feature type="domain" description="HTH cro/C1-type" evidence="1">
    <location>
        <begin position="10"/>
        <end position="64"/>
    </location>
</feature>
<dbReference type="OrthoDB" id="5769614at2"/>
<dbReference type="PROSITE" id="PS50943">
    <property type="entry name" value="HTH_CROC1"/>
    <property type="match status" value="1"/>
</dbReference>
<proteinExistence type="predicted"/>
<dbReference type="CDD" id="cd00093">
    <property type="entry name" value="HTH_XRE"/>
    <property type="match status" value="1"/>
</dbReference>
<sequence length="283" mass="33444">MAYKTYGEAFKEIRIHKEMSLGELEYISGISKSTLSQFENGKLMLSFDKLDQALDAMYVTLQDYYFVLNEGNTQYAISQFNKIQYYFIKKRYDKLTEIYEINIKNGEKGTDLIALCAKICYSPLSPKELKKIEDYFTSGLEWSLYDIRILVHMISQLNLDFLFNILQEFFLTTLFSQYIDELASYREPIVWILTISALIFIKNEKRSETHLIIEKLEHFAQKSDLTAKIGLYFVRGCYHSIFISERQGYRIINKLSLILDEINAPYIKRLMWDYYQKEILANS</sequence>
<dbReference type="AlphaFoldDB" id="A0A1I4IBY5"/>
<dbReference type="InterPro" id="IPR001387">
    <property type="entry name" value="Cro/C1-type_HTH"/>
</dbReference>
<dbReference type="InterPro" id="IPR010982">
    <property type="entry name" value="Lambda_DNA-bd_dom_sf"/>
</dbReference>
<reference evidence="2 3" key="1">
    <citation type="submission" date="2016-10" db="EMBL/GenBank/DDBJ databases">
        <authorList>
            <person name="de Groot N.N."/>
        </authorList>
    </citation>
    <scope>NUCLEOTIDE SEQUENCE [LARGE SCALE GENOMIC DNA]</scope>
    <source>
        <strain evidence="2 3">M79</strain>
    </source>
</reference>
<dbReference type="NCBIfam" id="TIGR01716">
    <property type="entry name" value="RGG_Cterm"/>
    <property type="match status" value="1"/>
</dbReference>
<accession>A0A1I4IBY5</accession>
<dbReference type="InterPro" id="IPR010057">
    <property type="entry name" value="Transcription_activator_Rgg_C"/>
</dbReference>
<dbReference type="SUPFAM" id="SSF47413">
    <property type="entry name" value="lambda repressor-like DNA-binding domains"/>
    <property type="match status" value="1"/>
</dbReference>
<dbReference type="Pfam" id="PF01381">
    <property type="entry name" value="HTH_3"/>
    <property type="match status" value="1"/>
</dbReference>
<dbReference type="Gene3D" id="1.10.260.40">
    <property type="entry name" value="lambda repressor-like DNA-binding domains"/>
    <property type="match status" value="1"/>
</dbReference>
<evidence type="ECO:0000259" key="1">
    <source>
        <dbReference type="PROSITE" id="PS50943"/>
    </source>
</evidence>
<organism evidence="2 3">
    <name type="scientific">Lactococcus garvieae</name>
    <dbReference type="NCBI Taxonomy" id="1363"/>
    <lineage>
        <taxon>Bacteria</taxon>
        <taxon>Bacillati</taxon>
        <taxon>Bacillota</taxon>
        <taxon>Bacilli</taxon>
        <taxon>Lactobacillales</taxon>
        <taxon>Streptococcaceae</taxon>
        <taxon>Lactococcus</taxon>
    </lineage>
</organism>